<dbReference type="Gene3D" id="3.80.10.10">
    <property type="entry name" value="Ribonuclease Inhibitor"/>
    <property type="match status" value="2"/>
</dbReference>
<gene>
    <name evidence="1" type="ORF">PAPYR_4860</name>
</gene>
<dbReference type="PANTHER" id="PTHR16134:SF119">
    <property type="entry name" value="AT02038P-RELATED"/>
    <property type="match status" value="1"/>
</dbReference>
<organism evidence="1 2">
    <name type="scientific">Paratrimastix pyriformis</name>
    <dbReference type="NCBI Taxonomy" id="342808"/>
    <lineage>
        <taxon>Eukaryota</taxon>
        <taxon>Metamonada</taxon>
        <taxon>Preaxostyla</taxon>
        <taxon>Paratrimastigidae</taxon>
        <taxon>Paratrimastix</taxon>
    </lineage>
</organism>
<dbReference type="EMBL" id="JAPMOS010000021">
    <property type="protein sequence ID" value="KAJ4459306.1"/>
    <property type="molecule type" value="Genomic_DNA"/>
</dbReference>
<evidence type="ECO:0000313" key="1">
    <source>
        <dbReference type="EMBL" id="KAJ4459306.1"/>
    </source>
</evidence>
<keyword evidence="2" id="KW-1185">Reference proteome</keyword>
<name>A0ABQ8ULI7_9EUKA</name>
<evidence type="ECO:0000313" key="2">
    <source>
        <dbReference type="Proteomes" id="UP001141327"/>
    </source>
</evidence>
<sequence length="744" mass="79060">MSCAVQHQPVRAVLRSLLSTTSVQLAKTPHDLWGQIPPELLRAIVEASPSPSRCYIQLLGISHAVRENIRGNLRELSVERDQSGITPDALAALIGPCKALSKLSFPFPEGWGDLSEDAHAGWADETFGGHTQLAVLGLPSLSEPVVERILGHLPGLVELTVSSGFDMSTRVLDALARTCPGLQVLRCTLLAIAQPDPMALGPLAGALKRVALLGDSCPERLAALVGSLSAVSRLKLTCCPPAALEPIASHLTALKLTRVLFEEGDLPGPWLCRLEALSLSLNSDRLMAPLVGLLEANRATLRRLTLKLTLRAPHPPTALVATLRAMPRLTRLDLVVRGAGCSLSDLLLPDLVDRLERLSLGLATIEPDPLHIASSRLQRLSLSAAMGAGSGLALDCPALVALSLNGMVHDRLTVLQCPRLRTLSMPAQRMDGTAPMPLLEALADSEATYLWTDPAWLLDGSSPRLRALTGVRLTRPDLLASLGACGSLVRLEQLHLDVTQLPNPLVLRLPGQLEHLDLHIEARARPSGGGLLPPPPLDLRVEAPGLVDFALSIPDDGRPHTPPPTVRVRLSNCPHLVRLDFRSPATASLLSVQLDEGDEAGQAGAPAMPTQPRSLRVSGALEATSLLGLLDRHGARLREVTTSAALRVTSDRDWPRLVGALSGLPRLARLAMDASGAPSPLSLGCPHLRTLSLHGLPDGAKVVLACPLLERHSGIADPRRQLVLALPAPNLDADLRDPNSHGAA</sequence>
<reference evidence="1" key="1">
    <citation type="journal article" date="2022" name="bioRxiv">
        <title>Genomics of Preaxostyla Flagellates Illuminates Evolutionary Transitions and the Path Towards Mitochondrial Loss.</title>
        <authorList>
            <person name="Novak L.V.F."/>
            <person name="Treitli S.C."/>
            <person name="Pyrih J."/>
            <person name="Halakuc P."/>
            <person name="Pipaliya S.V."/>
            <person name="Vacek V."/>
            <person name="Brzon O."/>
            <person name="Soukal P."/>
            <person name="Eme L."/>
            <person name="Dacks J.B."/>
            <person name="Karnkowska A."/>
            <person name="Elias M."/>
            <person name="Hampl V."/>
        </authorList>
    </citation>
    <scope>NUCLEOTIDE SEQUENCE</scope>
    <source>
        <strain evidence="1">RCP-MX</strain>
    </source>
</reference>
<dbReference type="Proteomes" id="UP001141327">
    <property type="component" value="Unassembled WGS sequence"/>
</dbReference>
<protein>
    <submittedName>
        <fullName evidence="1">Uncharacterized protein</fullName>
    </submittedName>
</protein>
<proteinExistence type="predicted"/>
<dbReference type="PANTHER" id="PTHR16134">
    <property type="entry name" value="F-BOX/TPR REPEAT PROTEIN POF3"/>
    <property type="match status" value="1"/>
</dbReference>
<dbReference type="InterPro" id="IPR032675">
    <property type="entry name" value="LRR_dom_sf"/>
</dbReference>
<accession>A0ABQ8ULI7</accession>
<dbReference type="SUPFAM" id="SSF52047">
    <property type="entry name" value="RNI-like"/>
    <property type="match status" value="1"/>
</dbReference>
<comment type="caution">
    <text evidence="1">The sequence shown here is derived from an EMBL/GenBank/DDBJ whole genome shotgun (WGS) entry which is preliminary data.</text>
</comment>